<dbReference type="InterPro" id="IPR000259">
    <property type="entry name" value="Adhesion_dom_fimbrial"/>
</dbReference>
<protein>
    <submittedName>
        <fullName evidence="3">Pilus assembly protein</fullName>
    </submittedName>
</protein>
<dbReference type="EMBL" id="VBVZ01000147">
    <property type="protein sequence ID" value="TLG91675.1"/>
    <property type="molecule type" value="Genomic_DNA"/>
</dbReference>
<dbReference type="SUPFAM" id="SSF49401">
    <property type="entry name" value="Bacterial adhesins"/>
    <property type="match status" value="1"/>
</dbReference>
<dbReference type="InterPro" id="IPR008966">
    <property type="entry name" value="Adhesion_dom_sf"/>
</dbReference>
<evidence type="ECO:0000259" key="2">
    <source>
        <dbReference type="Pfam" id="PF00419"/>
    </source>
</evidence>
<organism evidence="3 4">
    <name type="scientific">Pseudomonas edaphica</name>
    <dbReference type="NCBI Taxonomy" id="2006980"/>
    <lineage>
        <taxon>Bacteria</taxon>
        <taxon>Pseudomonadati</taxon>
        <taxon>Pseudomonadota</taxon>
        <taxon>Gammaproteobacteria</taxon>
        <taxon>Pseudomonadales</taxon>
        <taxon>Pseudomonadaceae</taxon>
        <taxon>Pseudomonas</taxon>
    </lineage>
</organism>
<dbReference type="PANTHER" id="PTHR33420:SF33">
    <property type="entry name" value="MINOR FIMBRIAL SUBUNIT"/>
    <property type="match status" value="1"/>
</dbReference>
<keyword evidence="4" id="KW-1185">Reference proteome</keyword>
<dbReference type="Gene3D" id="2.60.40.1090">
    <property type="entry name" value="Fimbrial-type adhesion domain"/>
    <property type="match status" value="1"/>
</dbReference>
<gene>
    <name evidence="3" type="ORF">FEM54_12045</name>
</gene>
<name>A0ABY2U7C9_9PSED</name>
<comment type="caution">
    <text evidence="3">The sequence shown here is derived from an EMBL/GenBank/DDBJ whole genome shotgun (WGS) entry which is preliminary data.</text>
</comment>
<dbReference type="InterPro" id="IPR050263">
    <property type="entry name" value="Bact_Fimbrial_Adh_Pro"/>
</dbReference>
<sequence>MKNPYRLLAMLSVAALPLQCFGEDNLQFTGTLMAPPPCTISDKGGPINVHFEGNIAISKIDGTQYRRQAIPYQITCPGAPQTARMTLTLKGAEANFDPTALKTSIDDLGIRVLLGGSALKPNFPRQITFNASATMPKLEAVPVKLIDATLPSTTFRASALLIAELY</sequence>
<keyword evidence="1" id="KW-0732">Signal</keyword>
<feature type="chain" id="PRO_5046603445" evidence="1">
    <location>
        <begin position="23"/>
        <end position="166"/>
    </location>
</feature>
<dbReference type="RefSeq" id="WP_138451044.1">
    <property type="nucleotide sequence ID" value="NZ_VBVZ01000147.1"/>
</dbReference>
<dbReference type="PANTHER" id="PTHR33420">
    <property type="entry name" value="FIMBRIAL SUBUNIT ELFA-RELATED"/>
    <property type="match status" value="1"/>
</dbReference>
<feature type="signal peptide" evidence="1">
    <location>
        <begin position="1"/>
        <end position="22"/>
    </location>
</feature>
<feature type="domain" description="Fimbrial-type adhesion" evidence="2">
    <location>
        <begin position="27"/>
        <end position="161"/>
    </location>
</feature>
<dbReference type="InterPro" id="IPR036937">
    <property type="entry name" value="Adhesion_dom_fimbrial_sf"/>
</dbReference>
<dbReference type="Pfam" id="PF00419">
    <property type="entry name" value="Fimbrial"/>
    <property type="match status" value="1"/>
</dbReference>
<dbReference type="Proteomes" id="UP000304941">
    <property type="component" value="Unassembled WGS sequence"/>
</dbReference>
<proteinExistence type="predicted"/>
<evidence type="ECO:0000313" key="4">
    <source>
        <dbReference type="Proteomes" id="UP000304941"/>
    </source>
</evidence>
<accession>A0ABY2U7C9</accession>
<reference evidence="3 4" key="1">
    <citation type="submission" date="2019-05" db="EMBL/GenBank/DDBJ databases">
        <title>Pseudomonas edaphica sp. nov., isolated from rhizospheric soil of Cistus ladanifer L. in Spain.</title>
        <authorList>
            <person name="Peix A."/>
        </authorList>
    </citation>
    <scope>NUCLEOTIDE SEQUENCE [LARGE SCALE GENOMIC DNA]</scope>
    <source>
        <strain evidence="3 4">RD25</strain>
    </source>
</reference>
<evidence type="ECO:0000256" key="1">
    <source>
        <dbReference type="SAM" id="SignalP"/>
    </source>
</evidence>
<evidence type="ECO:0000313" key="3">
    <source>
        <dbReference type="EMBL" id="TLG91675.1"/>
    </source>
</evidence>